<evidence type="ECO:0000313" key="1">
    <source>
        <dbReference type="EMBL" id="TWF83426.1"/>
    </source>
</evidence>
<dbReference type="AlphaFoldDB" id="A0A561T8J9"/>
<reference evidence="1 2" key="1">
    <citation type="submission" date="2019-06" db="EMBL/GenBank/DDBJ databases">
        <title>Sequencing the genomes of 1000 actinobacteria strains.</title>
        <authorList>
            <person name="Klenk H.-P."/>
        </authorList>
    </citation>
    <scope>NUCLEOTIDE SEQUENCE [LARGE SCALE GENOMIC DNA]</scope>
    <source>
        <strain evidence="1 2">DSM 41695</strain>
    </source>
</reference>
<dbReference type="Proteomes" id="UP000316603">
    <property type="component" value="Unassembled WGS sequence"/>
</dbReference>
<evidence type="ECO:0000313" key="2">
    <source>
        <dbReference type="Proteomes" id="UP000316603"/>
    </source>
</evidence>
<protein>
    <submittedName>
        <fullName evidence="1">Uncharacterized protein</fullName>
    </submittedName>
</protein>
<accession>A0A561T8J9</accession>
<proteinExistence type="predicted"/>
<dbReference type="EMBL" id="VIWV01000001">
    <property type="protein sequence ID" value="TWF83426.1"/>
    <property type="molecule type" value="Genomic_DNA"/>
</dbReference>
<gene>
    <name evidence="1" type="ORF">FHX78_11351</name>
</gene>
<comment type="caution">
    <text evidence="1">The sequence shown here is derived from an EMBL/GenBank/DDBJ whole genome shotgun (WGS) entry which is preliminary data.</text>
</comment>
<keyword evidence="2" id="KW-1185">Reference proteome</keyword>
<organism evidence="1 2">
    <name type="scientific">Streptomyces capillispiralis</name>
    <dbReference type="NCBI Taxonomy" id="68182"/>
    <lineage>
        <taxon>Bacteria</taxon>
        <taxon>Bacillati</taxon>
        <taxon>Actinomycetota</taxon>
        <taxon>Actinomycetes</taxon>
        <taxon>Kitasatosporales</taxon>
        <taxon>Streptomycetaceae</taxon>
        <taxon>Streptomyces</taxon>
    </lineage>
</organism>
<sequence length="37" mass="4094">MTTCVDAVTVAQCLRPPWPMFSRPRALVRIPHEADAG</sequence>
<name>A0A561T8J9_9ACTN</name>